<evidence type="ECO:0000313" key="2">
    <source>
        <dbReference type="Proteomes" id="UP001302602"/>
    </source>
</evidence>
<dbReference type="AlphaFoldDB" id="A0AAN6YYM2"/>
<gene>
    <name evidence="1" type="ORF">N657DRAFT_650747</name>
</gene>
<accession>A0AAN6YYM2</accession>
<name>A0AAN6YYM2_9PEZI</name>
<protein>
    <submittedName>
        <fullName evidence="1">Uncharacterized protein</fullName>
    </submittedName>
</protein>
<proteinExistence type="predicted"/>
<organism evidence="1 2">
    <name type="scientific">Parathielavia appendiculata</name>
    <dbReference type="NCBI Taxonomy" id="2587402"/>
    <lineage>
        <taxon>Eukaryota</taxon>
        <taxon>Fungi</taxon>
        <taxon>Dikarya</taxon>
        <taxon>Ascomycota</taxon>
        <taxon>Pezizomycotina</taxon>
        <taxon>Sordariomycetes</taxon>
        <taxon>Sordariomycetidae</taxon>
        <taxon>Sordariales</taxon>
        <taxon>Chaetomiaceae</taxon>
        <taxon>Parathielavia</taxon>
    </lineage>
</organism>
<dbReference type="RefSeq" id="XP_062642729.1">
    <property type="nucleotide sequence ID" value="XM_062794015.1"/>
</dbReference>
<dbReference type="EMBL" id="MU853256">
    <property type="protein sequence ID" value="KAK4118956.1"/>
    <property type="molecule type" value="Genomic_DNA"/>
</dbReference>
<dbReference type="GeneID" id="87830784"/>
<sequence>MSLLFVGRNTSIVYFELPLLPRIWTIVILRPRGCEGVEQMDRQFRTASESAEQQDFTWNYDNLSQLPEDGNVVDQLNIHEAEESGEDREVVDEAAVPNMLIHDSELNQLQGRINDGVEADEQVPLQPVDP</sequence>
<evidence type="ECO:0000313" key="1">
    <source>
        <dbReference type="EMBL" id="KAK4118956.1"/>
    </source>
</evidence>
<comment type="caution">
    <text evidence="1">The sequence shown here is derived from an EMBL/GenBank/DDBJ whole genome shotgun (WGS) entry which is preliminary data.</text>
</comment>
<reference evidence="1" key="2">
    <citation type="submission" date="2023-05" db="EMBL/GenBank/DDBJ databases">
        <authorList>
            <consortium name="Lawrence Berkeley National Laboratory"/>
            <person name="Steindorff A."/>
            <person name="Hensen N."/>
            <person name="Bonometti L."/>
            <person name="Westerberg I."/>
            <person name="Brannstrom I.O."/>
            <person name="Guillou S."/>
            <person name="Cros-Aarteil S."/>
            <person name="Calhoun S."/>
            <person name="Haridas S."/>
            <person name="Kuo A."/>
            <person name="Mondo S."/>
            <person name="Pangilinan J."/>
            <person name="Riley R."/>
            <person name="Labutti K."/>
            <person name="Andreopoulos B."/>
            <person name="Lipzen A."/>
            <person name="Chen C."/>
            <person name="Yanf M."/>
            <person name="Daum C."/>
            <person name="Ng V."/>
            <person name="Clum A."/>
            <person name="Ohm R."/>
            <person name="Martin F."/>
            <person name="Silar P."/>
            <person name="Natvig D."/>
            <person name="Lalanne C."/>
            <person name="Gautier V."/>
            <person name="Ament-Velasquez S.L."/>
            <person name="Kruys A."/>
            <person name="Hutchinson M.I."/>
            <person name="Powell A.J."/>
            <person name="Barry K."/>
            <person name="Miller A.N."/>
            <person name="Grigoriev I.V."/>
            <person name="Debuchy R."/>
            <person name="Gladieux P."/>
            <person name="Thoren M.H."/>
            <person name="Johannesson H."/>
        </authorList>
    </citation>
    <scope>NUCLEOTIDE SEQUENCE</scope>
    <source>
        <strain evidence="1">CBS 731.68</strain>
    </source>
</reference>
<keyword evidence="2" id="KW-1185">Reference proteome</keyword>
<dbReference type="Proteomes" id="UP001302602">
    <property type="component" value="Unassembled WGS sequence"/>
</dbReference>
<reference evidence="1" key="1">
    <citation type="journal article" date="2023" name="Mol. Phylogenet. Evol.">
        <title>Genome-scale phylogeny and comparative genomics of the fungal order Sordariales.</title>
        <authorList>
            <person name="Hensen N."/>
            <person name="Bonometti L."/>
            <person name="Westerberg I."/>
            <person name="Brannstrom I.O."/>
            <person name="Guillou S."/>
            <person name="Cros-Aarteil S."/>
            <person name="Calhoun S."/>
            <person name="Haridas S."/>
            <person name="Kuo A."/>
            <person name="Mondo S."/>
            <person name="Pangilinan J."/>
            <person name="Riley R."/>
            <person name="LaButti K."/>
            <person name="Andreopoulos B."/>
            <person name="Lipzen A."/>
            <person name="Chen C."/>
            <person name="Yan M."/>
            <person name="Daum C."/>
            <person name="Ng V."/>
            <person name="Clum A."/>
            <person name="Steindorff A."/>
            <person name="Ohm R.A."/>
            <person name="Martin F."/>
            <person name="Silar P."/>
            <person name="Natvig D.O."/>
            <person name="Lalanne C."/>
            <person name="Gautier V."/>
            <person name="Ament-Velasquez S.L."/>
            <person name="Kruys A."/>
            <person name="Hutchinson M.I."/>
            <person name="Powell A.J."/>
            <person name="Barry K."/>
            <person name="Miller A.N."/>
            <person name="Grigoriev I.V."/>
            <person name="Debuchy R."/>
            <person name="Gladieux P."/>
            <person name="Hiltunen Thoren M."/>
            <person name="Johannesson H."/>
        </authorList>
    </citation>
    <scope>NUCLEOTIDE SEQUENCE</scope>
    <source>
        <strain evidence="1">CBS 731.68</strain>
    </source>
</reference>